<organism evidence="1 2">
    <name type="scientific">Imhoffiella purpurea</name>
    <dbReference type="NCBI Taxonomy" id="1249627"/>
    <lineage>
        <taxon>Bacteria</taxon>
        <taxon>Pseudomonadati</taxon>
        <taxon>Pseudomonadota</taxon>
        <taxon>Gammaproteobacteria</taxon>
        <taxon>Chromatiales</taxon>
        <taxon>Chromatiaceae</taxon>
        <taxon>Imhoffiella</taxon>
    </lineage>
</organism>
<evidence type="ECO:0000313" key="2">
    <source>
        <dbReference type="Proteomes" id="UP000019460"/>
    </source>
</evidence>
<dbReference type="STRING" id="1249627.D779_3919"/>
<proteinExistence type="predicted"/>
<comment type="caution">
    <text evidence="1">The sequence shown here is derived from an EMBL/GenBank/DDBJ whole genome shotgun (WGS) entry which is preliminary data.</text>
</comment>
<reference evidence="1 2" key="1">
    <citation type="submission" date="2012-11" db="EMBL/GenBank/DDBJ databases">
        <title>Genome assembly of Thiorhodococcus sp. AK35.</title>
        <authorList>
            <person name="Nupur N."/>
            <person name="Khatri I."/>
            <person name="Subramanian S."/>
            <person name="Pinnaka A."/>
        </authorList>
    </citation>
    <scope>NUCLEOTIDE SEQUENCE [LARGE SCALE GENOMIC DNA]</scope>
    <source>
        <strain evidence="1 2">AK35</strain>
    </source>
</reference>
<protein>
    <submittedName>
        <fullName evidence="1">Uncharacterized protein</fullName>
    </submittedName>
</protein>
<sequence length="66" mass="7568">MDSMSRALESLLRAREDVALLPPGTCHLDPLDEEIQRLHEQLDQIKDATHRAGFSLRPAFENPMQR</sequence>
<name>W9V8N5_9GAMM</name>
<evidence type="ECO:0000313" key="1">
    <source>
        <dbReference type="EMBL" id="EXJ13241.1"/>
    </source>
</evidence>
<dbReference type="Proteomes" id="UP000019460">
    <property type="component" value="Unassembled WGS sequence"/>
</dbReference>
<accession>W9V8N5</accession>
<keyword evidence="2" id="KW-1185">Reference proteome</keyword>
<gene>
    <name evidence="1" type="ORF">D779_3919</name>
</gene>
<dbReference type="EMBL" id="AONC01000077">
    <property type="protein sequence ID" value="EXJ13241.1"/>
    <property type="molecule type" value="Genomic_DNA"/>
</dbReference>
<dbReference type="AlphaFoldDB" id="W9V8N5"/>